<reference evidence="2 3" key="1">
    <citation type="submission" date="2020-09" db="EMBL/GenBank/DDBJ databases">
        <title>Marinomonas sp. nov., isolated from the cysticercosis algae of Qingdao, China.</title>
        <authorList>
            <person name="Sun X."/>
        </authorList>
    </citation>
    <scope>NUCLEOTIDE SEQUENCE [LARGE SCALE GENOMIC DNA]</scope>
    <source>
        <strain evidence="2 3">SM2066</strain>
    </source>
</reference>
<protein>
    <submittedName>
        <fullName evidence="2">YgjV family protein</fullName>
    </submittedName>
</protein>
<evidence type="ECO:0000256" key="1">
    <source>
        <dbReference type="SAM" id="Phobius"/>
    </source>
</evidence>
<dbReference type="InterPro" id="IPR026267">
    <property type="entry name" value="YgjV"/>
</dbReference>
<sequence>MDHFIISQALLCVTIIFDIASFQFKRRRIILLCFFVAAAFNSAHFFFLQQWTGAGLMAIGSLRYLISIFITSQKAAIPFMMFAVVTAFFTYSGIISILACSGSLLKTVAAFCRNDKHLRQIMMLGTVFWIVHNGLAESPLGVVMEVLFLASNLVGYYRFYYR</sequence>
<accession>A0ABR8NZG5</accession>
<keyword evidence="1" id="KW-0812">Transmembrane</keyword>
<keyword evidence="1" id="KW-1133">Transmembrane helix</keyword>
<dbReference type="Pfam" id="PF10688">
    <property type="entry name" value="Imp-YgjV"/>
    <property type="match status" value="1"/>
</dbReference>
<evidence type="ECO:0000313" key="2">
    <source>
        <dbReference type="EMBL" id="MBD5771443.1"/>
    </source>
</evidence>
<feature type="transmembrane region" description="Helical" evidence="1">
    <location>
        <begin position="6"/>
        <end position="22"/>
    </location>
</feature>
<keyword evidence="1" id="KW-0472">Membrane</keyword>
<dbReference type="Proteomes" id="UP000604161">
    <property type="component" value="Unassembled WGS sequence"/>
</dbReference>
<gene>
    <name evidence="2" type="ORF">IF202_10315</name>
</gene>
<feature type="transmembrane region" description="Helical" evidence="1">
    <location>
        <begin position="29"/>
        <end position="48"/>
    </location>
</feature>
<name>A0ABR8NZG5_9GAMM</name>
<comment type="caution">
    <text evidence="2">The sequence shown here is derived from an EMBL/GenBank/DDBJ whole genome shotgun (WGS) entry which is preliminary data.</text>
</comment>
<dbReference type="PIRSF" id="PIRSF011443">
    <property type="entry name" value="YgjV"/>
    <property type="match status" value="1"/>
</dbReference>
<evidence type="ECO:0000313" key="3">
    <source>
        <dbReference type="Proteomes" id="UP000604161"/>
    </source>
</evidence>
<dbReference type="RefSeq" id="WP_191594822.1">
    <property type="nucleotide sequence ID" value="NZ_JACYFC010000003.1"/>
</dbReference>
<feature type="transmembrane region" description="Helical" evidence="1">
    <location>
        <begin position="79"/>
        <end position="105"/>
    </location>
</feature>
<keyword evidence="3" id="KW-1185">Reference proteome</keyword>
<proteinExistence type="predicted"/>
<organism evidence="2 3">
    <name type="scientific">Marinomonas colpomeniae</name>
    <dbReference type="NCBI Taxonomy" id="2774408"/>
    <lineage>
        <taxon>Bacteria</taxon>
        <taxon>Pseudomonadati</taxon>
        <taxon>Pseudomonadota</taxon>
        <taxon>Gammaproteobacteria</taxon>
        <taxon>Oceanospirillales</taxon>
        <taxon>Oceanospirillaceae</taxon>
        <taxon>Marinomonas</taxon>
    </lineage>
</organism>
<dbReference type="EMBL" id="JACYFC010000003">
    <property type="protein sequence ID" value="MBD5771443.1"/>
    <property type="molecule type" value="Genomic_DNA"/>
</dbReference>
<dbReference type="InterPro" id="IPR019629">
    <property type="entry name" value="Uncharacterised_HI1736/YgjV"/>
</dbReference>